<proteinExistence type="predicted"/>
<name>A0ACC0AZ22_CATRO</name>
<dbReference type="EMBL" id="CM044705">
    <property type="protein sequence ID" value="KAI5665163.1"/>
    <property type="molecule type" value="Genomic_DNA"/>
</dbReference>
<keyword evidence="2" id="KW-1185">Reference proteome</keyword>
<organism evidence="1 2">
    <name type="scientific">Catharanthus roseus</name>
    <name type="common">Madagascar periwinkle</name>
    <name type="synonym">Vinca rosea</name>
    <dbReference type="NCBI Taxonomy" id="4058"/>
    <lineage>
        <taxon>Eukaryota</taxon>
        <taxon>Viridiplantae</taxon>
        <taxon>Streptophyta</taxon>
        <taxon>Embryophyta</taxon>
        <taxon>Tracheophyta</taxon>
        <taxon>Spermatophyta</taxon>
        <taxon>Magnoliopsida</taxon>
        <taxon>eudicotyledons</taxon>
        <taxon>Gunneridae</taxon>
        <taxon>Pentapetalae</taxon>
        <taxon>asterids</taxon>
        <taxon>lamiids</taxon>
        <taxon>Gentianales</taxon>
        <taxon>Apocynaceae</taxon>
        <taxon>Rauvolfioideae</taxon>
        <taxon>Vinceae</taxon>
        <taxon>Catharanthinae</taxon>
        <taxon>Catharanthus</taxon>
    </lineage>
</organism>
<evidence type="ECO:0000313" key="2">
    <source>
        <dbReference type="Proteomes" id="UP001060085"/>
    </source>
</evidence>
<comment type="caution">
    <text evidence="1">The sequence shown here is derived from an EMBL/GenBank/DDBJ whole genome shotgun (WGS) entry which is preliminary data.</text>
</comment>
<accession>A0ACC0AZ22</accession>
<protein>
    <submittedName>
        <fullName evidence="1">Uncharacterized protein</fullName>
    </submittedName>
</protein>
<gene>
    <name evidence="1" type="ORF">M9H77_24486</name>
</gene>
<dbReference type="Proteomes" id="UP001060085">
    <property type="component" value="Linkage Group LG05"/>
</dbReference>
<reference evidence="2" key="1">
    <citation type="journal article" date="2023" name="Nat. Plants">
        <title>Single-cell RNA sequencing provides a high-resolution roadmap for understanding the multicellular compartmentation of specialized metabolism.</title>
        <authorList>
            <person name="Sun S."/>
            <person name="Shen X."/>
            <person name="Li Y."/>
            <person name="Li Y."/>
            <person name="Wang S."/>
            <person name="Li R."/>
            <person name="Zhang H."/>
            <person name="Shen G."/>
            <person name="Guo B."/>
            <person name="Wei J."/>
            <person name="Xu J."/>
            <person name="St-Pierre B."/>
            <person name="Chen S."/>
            <person name="Sun C."/>
        </authorList>
    </citation>
    <scope>NUCLEOTIDE SEQUENCE [LARGE SCALE GENOMIC DNA]</scope>
</reference>
<evidence type="ECO:0000313" key="1">
    <source>
        <dbReference type="EMBL" id="KAI5665163.1"/>
    </source>
</evidence>
<sequence>MVKFGELCGSSINLKCKLPDEDLDVLVSIKSDEELRNIIGEYDRVTALTKQEMKIRAILFQISSLKKVSPPSSPMIGYVAPKFQPSRFSAIKRSPSQPNLASYRCCSPPSVVPCAGPRPTFCCRHESPRRLYYAAPYPNYLH</sequence>